<dbReference type="InterPro" id="IPR013783">
    <property type="entry name" value="Ig-like_fold"/>
</dbReference>
<dbReference type="SUPFAM" id="SSF51126">
    <property type="entry name" value="Pectin lyase-like"/>
    <property type="match status" value="1"/>
</dbReference>
<reference evidence="1" key="1">
    <citation type="submission" date="2022-06" db="EMBL/GenBank/DDBJ databases">
        <title>Sequencing the genomes of 1000 actinobacteria strains.</title>
        <authorList>
            <person name="Klenk H.-P."/>
        </authorList>
    </citation>
    <scope>NUCLEOTIDE SEQUENCE</scope>
    <source>
        <strain evidence="1">DSM 22016</strain>
    </source>
</reference>
<dbReference type="AlphaFoldDB" id="A0A9X2GZ78"/>
<accession>A0A9X2GZ78</accession>
<dbReference type="GO" id="GO:0005975">
    <property type="term" value="P:carbohydrate metabolic process"/>
    <property type="evidence" value="ECO:0007669"/>
    <property type="project" value="UniProtKB-ARBA"/>
</dbReference>
<dbReference type="Proteomes" id="UP001139722">
    <property type="component" value="Unassembled WGS sequence"/>
</dbReference>
<dbReference type="InterPro" id="IPR011050">
    <property type="entry name" value="Pectin_lyase_fold/virulence"/>
</dbReference>
<protein>
    <recommendedName>
        <fullName evidence="3">Adenylyl cyclase</fullName>
    </recommendedName>
</protein>
<evidence type="ECO:0000313" key="2">
    <source>
        <dbReference type="Proteomes" id="UP001139722"/>
    </source>
</evidence>
<dbReference type="Gene3D" id="2.160.20.10">
    <property type="entry name" value="Single-stranded right-handed beta-helix, Pectin lyase-like"/>
    <property type="match status" value="1"/>
</dbReference>
<organism evidence="1 2">
    <name type="scientific">Agromyces terreus</name>
    <dbReference type="NCBI Taxonomy" id="424795"/>
    <lineage>
        <taxon>Bacteria</taxon>
        <taxon>Bacillati</taxon>
        <taxon>Actinomycetota</taxon>
        <taxon>Actinomycetes</taxon>
        <taxon>Micrococcales</taxon>
        <taxon>Microbacteriaceae</taxon>
        <taxon>Agromyces</taxon>
    </lineage>
</organism>
<evidence type="ECO:0008006" key="3">
    <source>
        <dbReference type="Google" id="ProtNLM"/>
    </source>
</evidence>
<dbReference type="InterPro" id="IPR059186">
    <property type="entry name" value="SACTE_4363"/>
</dbReference>
<dbReference type="OrthoDB" id="2479530at2"/>
<dbReference type="CDD" id="cd23669">
    <property type="entry name" value="GH55_SacteLam55A-like"/>
    <property type="match status" value="1"/>
</dbReference>
<dbReference type="Gene3D" id="2.60.40.10">
    <property type="entry name" value="Immunoglobulins"/>
    <property type="match status" value="1"/>
</dbReference>
<keyword evidence="2" id="KW-1185">Reference proteome</keyword>
<proteinExistence type="predicted"/>
<comment type="caution">
    <text evidence="1">The sequence shown here is derived from an EMBL/GenBank/DDBJ whole genome shotgun (WGS) entry which is preliminary data.</text>
</comment>
<dbReference type="RefSeq" id="WP_156998636.1">
    <property type="nucleotide sequence ID" value="NZ_BAAANU010000028.1"/>
</dbReference>
<sequence length="793" mass="82995">MTATAANAAEPDFGPNVTIFDESWTADEISAALMAASTEAEFSQNRHQFFFKPGTYGSAAGEDDPGTATDIVNSELGYYQAVAGLGASPEDVRINGAIHVEPVRQCEANPWDCQQPGSLTRFWRSLSNVSINPIQRPVGIDADRPFPSGVTDPHQMRFAVSQAAPLRRVHIEGDLTVFGRVGEYASGGYLANSKVDGTIVTGSQQQWFTRNSTVGTWDGGVWNTVFSGVDGAPAQDFGPQAGGTVGNKTVIDETPINRESPFLYLDGDDYKVFVPKAKQDTRGHDWSTDASAGDSIDLSDFFIAKTGDTAAELNAALASGKNLLVTPGVYELDEALQVEDADTVVLGLGYASLVPTAGNAAIEVADVSGVKIAGLTVDAGLENSDVLVQVGPTGASVSDAADPTTLTDVFIRIGGPWAGKATTSIEVNSPNTLLDHIWAWRADHGDGVAWDSNTGDHGVVVNGDDVTALGLFVEHYQKNQVIWNGDGGRTIFYQSEIPYDPPTQAAYMDGDRKGYASYRVGDGVTSHLAQGLGVYSFFDQTINGGADIRVASGIQTPKSADVRFESMTSVFLNGTGGIEHIVNDAGAPAVGSFASPQLVSYPPADTTAPTVAIAANPATPPAGGTYTSKVVLTITGSDDYTPPPVLEVKVDSAAWKAVTGPIELGNGTHTVLARATDAAGNVSTEASWTGTVAIVVVPDVPLEVKAHTQCLDEKAYIVVSAVNKAALAADIRLTSDEGTVKFTKVAPGATVTYLWKVGKKVADGKATVAGYTWSAGVGKYSTYPAPYTGSTCK</sequence>
<evidence type="ECO:0000313" key="1">
    <source>
        <dbReference type="EMBL" id="MCP2370171.1"/>
    </source>
</evidence>
<name>A0A9X2GZ78_9MICO</name>
<dbReference type="InterPro" id="IPR012334">
    <property type="entry name" value="Pectin_lyas_fold"/>
</dbReference>
<gene>
    <name evidence="1" type="ORF">BJ978_000847</name>
</gene>
<dbReference type="EMBL" id="JAMZDY010000001">
    <property type="protein sequence ID" value="MCP2370171.1"/>
    <property type="molecule type" value="Genomic_DNA"/>
</dbReference>